<dbReference type="InterPro" id="IPR011050">
    <property type="entry name" value="Pectin_lyase_fold/virulence"/>
</dbReference>
<keyword evidence="7" id="KW-1015">Disulfide bond</keyword>
<evidence type="ECO:0000256" key="7">
    <source>
        <dbReference type="ARBA" id="ARBA00023157"/>
    </source>
</evidence>
<keyword evidence="5" id="KW-0677">Repeat</keyword>
<proteinExistence type="inferred from homology"/>
<evidence type="ECO:0000256" key="14">
    <source>
        <dbReference type="ARBA" id="ARBA00042262"/>
    </source>
</evidence>
<comment type="subcellular location">
    <subcellularLocation>
        <location evidence="1">Secreted</location>
    </subcellularLocation>
</comment>
<protein>
    <recommendedName>
        <fullName evidence="12">galacturonan 1,4-alpha-galacturonidase</fullName>
        <ecNumber evidence="12">3.2.1.67</ecNumber>
    </recommendedName>
    <alternativeName>
        <fullName evidence="13">Galacturan 1,4-alpha-galacturonidase C</fullName>
    </alternativeName>
    <alternativeName>
        <fullName evidence="14">Poly(1,4-alpha-D-galacturonide)galacturonohydrolase C</fullName>
    </alternativeName>
</protein>
<evidence type="ECO:0000256" key="11">
    <source>
        <dbReference type="ARBA" id="ARBA00037312"/>
    </source>
</evidence>
<dbReference type="SMART" id="SM00710">
    <property type="entry name" value="PbH1"/>
    <property type="match status" value="3"/>
</dbReference>
<evidence type="ECO:0000256" key="16">
    <source>
        <dbReference type="RuleBase" id="RU361169"/>
    </source>
</evidence>
<evidence type="ECO:0000256" key="15">
    <source>
        <dbReference type="ARBA" id="ARBA00048766"/>
    </source>
</evidence>
<dbReference type="SUPFAM" id="SSF51126">
    <property type="entry name" value="Pectin lyase-like"/>
    <property type="match status" value="1"/>
</dbReference>
<dbReference type="EMBL" id="MVGC01000143">
    <property type="protein sequence ID" value="RJE22938.1"/>
    <property type="molecule type" value="Genomic_DNA"/>
</dbReference>
<dbReference type="EC" id="3.2.1.67" evidence="12"/>
<dbReference type="AlphaFoldDB" id="A0A3A2ZIF6"/>
<dbReference type="InterPro" id="IPR000743">
    <property type="entry name" value="Glyco_hydro_28"/>
</dbReference>
<organism evidence="18 19">
    <name type="scientific">Aspergillus sclerotialis</name>
    <dbReference type="NCBI Taxonomy" id="2070753"/>
    <lineage>
        <taxon>Eukaryota</taxon>
        <taxon>Fungi</taxon>
        <taxon>Dikarya</taxon>
        <taxon>Ascomycota</taxon>
        <taxon>Pezizomycotina</taxon>
        <taxon>Eurotiomycetes</taxon>
        <taxon>Eurotiomycetidae</taxon>
        <taxon>Eurotiales</taxon>
        <taxon>Aspergillaceae</taxon>
        <taxon>Aspergillus</taxon>
        <taxon>Aspergillus subgen. Polypaecilum</taxon>
    </lineage>
</organism>
<dbReference type="PANTHER" id="PTHR31736:SF11">
    <property type="entry name" value="EXOPOLYGALACTURONASE C-RELATED"/>
    <property type="match status" value="1"/>
</dbReference>
<evidence type="ECO:0000256" key="12">
    <source>
        <dbReference type="ARBA" id="ARBA00038933"/>
    </source>
</evidence>
<sequence>MLFPKSSLAFLLSLSLLVSCAPNSRHHRCVVPSKYKSSNGEADDSPAISEALAKCSTNSVIVFEDGVDYNVFQPISARNLSNVKIQMDGTLHLPQDIPSTQEIVKAGTSYWFTLEGPMIDYIGSSDSNKGWINSYGQKWWDANPPNETGLDNRPKLISLNTEHGIMKYFKARKPISHTVKLNGDDIVVSHAFIDAYSTGGFPFNTDGFGVDGTNIRVTDSVIYNGDDAIAVHNGAKNIVFERNTIGYQTHGMSIGSLGKDPEKFENLSNIRFEDNTVISGLYAARFKSWRNGNGLVKNVSWKNIRVFNVSFPIFVTQTYYDQDTSTPGSGADSAVMMEDFTFEDFAGTVNTYQHGDGSCASDPCWYDEGLPNLNYTETVIIECAMKDSCKGFSVKNINVVPQSLEKPTVICMNATADLNPDLGIECKNGTYSPLGN</sequence>
<dbReference type="PANTHER" id="PTHR31736">
    <property type="match status" value="1"/>
</dbReference>
<evidence type="ECO:0000256" key="3">
    <source>
        <dbReference type="ARBA" id="ARBA00022525"/>
    </source>
</evidence>
<keyword evidence="10" id="KW-0961">Cell wall biogenesis/degradation</keyword>
<keyword evidence="8" id="KW-0325">Glycoprotein</keyword>
<dbReference type="PROSITE" id="PS51257">
    <property type="entry name" value="PROKAR_LIPOPROTEIN"/>
    <property type="match status" value="1"/>
</dbReference>
<evidence type="ECO:0000256" key="1">
    <source>
        <dbReference type="ARBA" id="ARBA00004613"/>
    </source>
</evidence>
<accession>A0A3A2ZIF6</accession>
<evidence type="ECO:0000256" key="10">
    <source>
        <dbReference type="ARBA" id="ARBA00023316"/>
    </source>
</evidence>
<evidence type="ECO:0000256" key="4">
    <source>
        <dbReference type="ARBA" id="ARBA00022729"/>
    </source>
</evidence>
<dbReference type="GO" id="GO:0005576">
    <property type="term" value="C:extracellular region"/>
    <property type="evidence" value="ECO:0007669"/>
    <property type="project" value="UniProtKB-SubCell"/>
</dbReference>
<dbReference type="Proteomes" id="UP000266188">
    <property type="component" value="Unassembled WGS sequence"/>
</dbReference>
<comment type="caution">
    <text evidence="18">The sequence shown here is derived from an EMBL/GenBank/DDBJ whole genome shotgun (WGS) entry which is preliminary data.</text>
</comment>
<name>A0A3A2ZIF6_9EURO</name>
<evidence type="ECO:0000256" key="17">
    <source>
        <dbReference type="SAM" id="SignalP"/>
    </source>
</evidence>
<dbReference type="OrthoDB" id="187139at2759"/>
<comment type="function">
    <text evidence="11">Specific in hydrolyzing the terminal glycosidic bond of polygalacturonic acid and oligogalacturonates.</text>
</comment>
<feature type="chain" id="PRO_5017194437" description="galacturonan 1,4-alpha-galacturonidase" evidence="17">
    <location>
        <begin position="21"/>
        <end position="436"/>
    </location>
</feature>
<keyword evidence="4 17" id="KW-0732">Signal</keyword>
<reference evidence="19" key="1">
    <citation type="submission" date="2017-02" db="EMBL/GenBank/DDBJ databases">
        <authorList>
            <person name="Tafer H."/>
            <person name="Lopandic K."/>
        </authorList>
    </citation>
    <scope>NUCLEOTIDE SEQUENCE [LARGE SCALE GENOMIC DNA]</scope>
    <source>
        <strain evidence="19">CBS 366.77</strain>
    </source>
</reference>
<dbReference type="GO" id="GO:0047911">
    <property type="term" value="F:galacturan 1,4-alpha-galacturonidase activity"/>
    <property type="evidence" value="ECO:0007669"/>
    <property type="project" value="UniProtKB-EC"/>
</dbReference>
<dbReference type="GO" id="GO:0004650">
    <property type="term" value="F:polygalacturonase activity"/>
    <property type="evidence" value="ECO:0007669"/>
    <property type="project" value="InterPro"/>
</dbReference>
<dbReference type="Pfam" id="PF00295">
    <property type="entry name" value="Glyco_hydro_28"/>
    <property type="match status" value="1"/>
</dbReference>
<feature type="signal peptide" evidence="17">
    <location>
        <begin position="1"/>
        <end position="20"/>
    </location>
</feature>
<evidence type="ECO:0000256" key="13">
    <source>
        <dbReference type="ARBA" id="ARBA00041474"/>
    </source>
</evidence>
<evidence type="ECO:0000256" key="8">
    <source>
        <dbReference type="ARBA" id="ARBA00023180"/>
    </source>
</evidence>
<evidence type="ECO:0000256" key="2">
    <source>
        <dbReference type="ARBA" id="ARBA00008834"/>
    </source>
</evidence>
<keyword evidence="6 16" id="KW-0378">Hydrolase</keyword>
<evidence type="ECO:0000313" key="19">
    <source>
        <dbReference type="Proteomes" id="UP000266188"/>
    </source>
</evidence>
<keyword evidence="9 16" id="KW-0326">Glycosidase</keyword>
<dbReference type="STRING" id="2070753.A0A3A2ZIF6"/>
<evidence type="ECO:0000256" key="6">
    <source>
        <dbReference type="ARBA" id="ARBA00022801"/>
    </source>
</evidence>
<dbReference type="GO" id="GO:0071555">
    <property type="term" value="P:cell wall organization"/>
    <property type="evidence" value="ECO:0007669"/>
    <property type="project" value="UniProtKB-KW"/>
</dbReference>
<comment type="catalytic activity">
    <reaction evidence="15">
        <text>[(1-&gt;4)-alpha-D-galacturonosyl](n) + H2O = alpha-D-galacturonate + [(1-&gt;4)-alpha-D-galacturonosyl](n-1)</text>
        <dbReference type="Rhea" id="RHEA:14117"/>
        <dbReference type="Rhea" id="RHEA-COMP:14570"/>
        <dbReference type="Rhea" id="RHEA-COMP:14572"/>
        <dbReference type="ChEBI" id="CHEBI:15377"/>
        <dbReference type="ChEBI" id="CHEBI:58658"/>
        <dbReference type="ChEBI" id="CHEBI:140523"/>
        <dbReference type="EC" id="3.2.1.67"/>
    </reaction>
</comment>
<dbReference type="InterPro" id="IPR006626">
    <property type="entry name" value="PbH1"/>
</dbReference>
<dbReference type="Gene3D" id="2.160.20.10">
    <property type="entry name" value="Single-stranded right-handed beta-helix, Pectin lyase-like"/>
    <property type="match status" value="1"/>
</dbReference>
<keyword evidence="3" id="KW-0964">Secreted</keyword>
<dbReference type="InterPro" id="IPR012334">
    <property type="entry name" value="Pectin_lyas_fold"/>
</dbReference>
<evidence type="ECO:0000256" key="9">
    <source>
        <dbReference type="ARBA" id="ARBA00023295"/>
    </source>
</evidence>
<evidence type="ECO:0000256" key="5">
    <source>
        <dbReference type="ARBA" id="ARBA00022737"/>
    </source>
</evidence>
<gene>
    <name evidence="18" type="ORF">PHISCL_04707</name>
</gene>
<dbReference type="GO" id="GO:0045490">
    <property type="term" value="P:pectin catabolic process"/>
    <property type="evidence" value="ECO:0007669"/>
    <property type="project" value="UniProtKB-ARBA"/>
</dbReference>
<comment type="similarity">
    <text evidence="2 16">Belongs to the glycosyl hydrolase 28 family.</text>
</comment>
<keyword evidence="19" id="KW-1185">Reference proteome</keyword>
<evidence type="ECO:0000313" key="18">
    <source>
        <dbReference type="EMBL" id="RJE22938.1"/>
    </source>
</evidence>